<evidence type="ECO:0000313" key="2">
    <source>
        <dbReference type="Proteomes" id="UP000504714"/>
    </source>
</evidence>
<dbReference type="AlphaFoldDB" id="A0A6L2ZLE6"/>
<proteinExistence type="predicted"/>
<dbReference type="EMBL" id="BLXO01000001">
    <property type="protein sequence ID" value="GFN45653.1"/>
    <property type="molecule type" value="Genomic_DNA"/>
</dbReference>
<comment type="caution">
    <text evidence="1">The sequence shown here is derived from an EMBL/GenBank/DDBJ whole genome shotgun (WGS) entry which is preliminary data.</text>
</comment>
<evidence type="ECO:0000313" key="1">
    <source>
        <dbReference type="EMBL" id="GFN45653.1"/>
    </source>
</evidence>
<name>A0A6L2ZLE6_9ENTR</name>
<dbReference type="Proteomes" id="UP000504714">
    <property type="component" value="Unassembled WGS sequence"/>
</dbReference>
<protein>
    <submittedName>
        <fullName evidence="1">Uncharacterized protein</fullName>
    </submittedName>
</protein>
<reference evidence="1 2" key="1">
    <citation type="submission" date="2020-06" db="EMBL/GenBank/DDBJ databases">
        <title>The genome sequence of Candidatus Regiella insecticola strain Tut.</title>
        <authorList>
            <person name="Nikoh N."/>
            <person name="Tsuchida T."/>
            <person name="Koga R."/>
            <person name="Oshima K."/>
            <person name="Hattori M."/>
            <person name="Fukatsu T."/>
        </authorList>
    </citation>
    <scope>NUCLEOTIDE SEQUENCE [LARGE SCALE GENOMIC DNA]</scope>
    <source>
        <strain evidence="1 2">Tut</strain>
    </source>
</reference>
<accession>A0A6L2ZLE6</accession>
<gene>
    <name evidence="1" type="ORF">RINTU1_09060</name>
</gene>
<sequence>MIPKRYFDKLLLFLEMNNGSNDIIVARRSSGQTEPVRKHRIEKP</sequence>
<organism evidence="1 2">
    <name type="scientific">Candidatus Regiella insecticola</name>
    <dbReference type="NCBI Taxonomy" id="138073"/>
    <lineage>
        <taxon>Bacteria</taxon>
        <taxon>Pseudomonadati</taxon>
        <taxon>Pseudomonadota</taxon>
        <taxon>Gammaproteobacteria</taxon>
        <taxon>Enterobacterales</taxon>
        <taxon>Enterobacteriaceae</taxon>
        <taxon>aphid secondary symbionts</taxon>
        <taxon>Candidatus Regiella</taxon>
    </lineage>
</organism>